<evidence type="ECO:0000313" key="1">
    <source>
        <dbReference type="EMBL" id="KAK2195534.1"/>
    </source>
</evidence>
<evidence type="ECO:0000313" key="2">
    <source>
        <dbReference type="Proteomes" id="UP001214638"/>
    </source>
</evidence>
<dbReference type="KEGG" id="bdw:94337507"/>
<dbReference type="AlphaFoldDB" id="A0AAD9UN47"/>
<dbReference type="RefSeq" id="XP_067802377.1">
    <property type="nucleotide sequence ID" value="XM_067948226.1"/>
</dbReference>
<protein>
    <submittedName>
        <fullName evidence="1">Uncharacterized protein</fullName>
    </submittedName>
</protein>
<accession>A0AAD9UN47</accession>
<proteinExistence type="predicted"/>
<reference evidence="1" key="1">
    <citation type="journal article" date="2023" name="Nat. Microbiol.">
        <title>Babesia duncani multi-omics identifies virulence factors and drug targets.</title>
        <authorList>
            <person name="Singh P."/>
            <person name="Lonardi S."/>
            <person name="Liang Q."/>
            <person name="Vydyam P."/>
            <person name="Khabirova E."/>
            <person name="Fang T."/>
            <person name="Gihaz S."/>
            <person name="Thekkiniath J."/>
            <person name="Munshi M."/>
            <person name="Abel S."/>
            <person name="Ciampossin L."/>
            <person name="Batugedara G."/>
            <person name="Gupta M."/>
            <person name="Lu X.M."/>
            <person name="Lenz T."/>
            <person name="Chakravarty S."/>
            <person name="Cornillot E."/>
            <person name="Hu Y."/>
            <person name="Ma W."/>
            <person name="Gonzalez L.M."/>
            <person name="Sanchez S."/>
            <person name="Estrada K."/>
            <person name="Sanchez-Flores A."/>
            <person name="Montero E."/>
            <person name="Harb O.S."/>
            <person name="Le Roch K.G."/>
            <person name="Mamoun C.B."/>
        </authorList>
    </citation>
    <scope>NUCLEOTIDE SEQUENCE</scope>
    <source>
        <strain evidence="1">WA1</strain>
    </source>
</reference>
<comment type="caution">
    <text evidence="1">The sequence shown here is derived from an EMBL/GenBank/DDBJ whole genome shotgun (WGS) entry which is preliminary data.</text>
</comment>
<organism evidence="1 2">
    <name type="scientific">Babesia duncani</name>
    <dbReference type="NCBI Taxonomy" id="323732"/>
    <lineage>
        <taxon>Eukaryota</taxon>
        <taxon>Sar</taxon>
        <taxon>Alveolata</taxon>
        <taxon>Apicomplexa</taxon>
        <taxon>Aconoidasida</taxon>
        <taxon>Piroplasmida</taxon>
        <taxon>Babesiidae</taxon>
        <taxon>Babesia</taxon>
    </lineage>
</organism>
<dbReference type="EMBL" id="JALLKP010000004">
    <property type="protein sequence ID" value="KAK2195534.1"/>
    <property type="molecule type" value="Genomic_DNA"/>
</dbReference>
<keyword evidence="2" id="KW-1185">Reference proteome</keyword>
<sequence length="218" mass="25176">MIVPVARMLIITIKDGTPAEKKPLLRSNLWIRLKRLAKCFWILKCIIHIIKMSNGSHYLFLLIFSSYFKYTECLDKRAFVISSPLVIPCIRNSTVQYPRDENKVYTYHKGFKDHHLKSSNALQAHKTSENREPKKFAGFDDVFNSKFLFSKSTMELPLEDLAAREADYVQYESKSNTRWRQFITVAASAVAVGILYKALSLIKVALEKQYQEVCVSIV</sequence>
<gene>
    <name evidence="1" type="ORF">BdWA1_003210</name>
</gene>
<dbReference type="GeneID" id="94337507"/>
<dbReference type="Proteomes" id="UP001214638">
    <property type="component" value="Unassembled WGS sequence"/>
</dbReference>
<name>A0AAD9UN47_9APIC</name>